<dbReference type="GO" id="GO:0030313">
    <property type="term" value="C:cell envelope"/>
    <property type="evidence" value="ECO:0007669"/>
    <property type="project" value="UniProtKB-SubCell"/>
</dbReference>
<comment type="caution">
    <text evidence="7">The sequence shown here is derived from an EMBL/GenBank/DDBJ whole genome shotgun (WGS) entry which is preliminary data.</text>
</comment>
<dbReference type="InterPro" id="IPR013766">
    <property type="entry name" value="Thioredoxin_domain"/>
</dbReference>
<evidence type="ECO:0000313" key="7">
    <source>
        <dbReference type="EMBL" id="RLK59903.1"/>
    </source>
</evidence>
<dbReference type="InterPro" id="IPR000866">
    <property type="entry name" value="AhpC/TSA"/>
</dbReference>
<keyword evidence="7" id="KW-0413">Isomerase</keyword>
<dbReference type="OrthoDB" id="9796554at2"/>
<evidence type="ECO:0000256" key="2">
    <source>
        <dbReference type="ARBA" id="ARBA00022748"/>
    </source>
</evidence>
<keyword evidence="2" id="KW-0201">Cytochrome c-type biogenesis</keyword>
<dbReference type="Gene3D" id="3.40.30.10">
    <property type="entry name" value="Glutaredoxin"/>
    <property type="match status" value="1"/>
</dbReference>
<dbReference type="InterPro" id="IPR050553">
    <property type="entry name" value="Thioredoxin_ResA/DsbE_sf"/>
</dbReference>
<name>A0A421B6P5_9PSEU</name>
<keyword evidence="4" id="KW-1015">Disulfide bond</keyword>
<dbReference type="EMBL" id="RCDD01000001">
    <property type="protein sequence ID" value="RLK59903.1"/>
    <property type="molecule type" value="Genomic_DNA"/>
</dbReference>
<dbReference type="GO" id="GO:0016491">
    <property type="term" value="F:oxidoreductase activity"/>
    <property type="evidence" value="ECO:0007669"/>
    <property type="project" value="InterPro"/>
</dbReference>
<keyword evidence="5" id="KW-0676">Redox-active center</keyword>
<dbReference type="AlphaFoldDB" id="A0A421B6P5"/>
<feature type="domain" description="Thioredoxin" evidence="6">
    <location>
        <begin position="30"/>
        <end position="195"/>
    </location>
</feature>
<dbReference type="GO" id="GO:0016209">
    <property type="term" value="F:antioxidant activity"/>
    <property type="evidence" value="ECO:0007669"/>
    <property type="project" value="InterPro"/>
</dbReference>
<dbReference type="PROSITE" id="PS51352">
    <property type="entry name" value="THIOREDOXIN_2"/>
    <property type="match status" value="1"/>
</dbReference>
<dbReference type="InterPro" id="IPR036249">
    <property type="entry name" value="Thioredoxin-like_sf"/>
</dbReference>
<dbReference type="Pfam" id="PF00578">
    <property type="entry name" value="AhpC-TSA"/>
    <property type="match status" value="1"/>
</dbReference>
<dbReference type="Proteomes" id="UP000282454">
    <property type="component" value="Unassembled WGS sequence"/>
</dbReference>
<keyword evidence="3" id="KW-0812">Transmembrane</keyword>
<evidence type="ECO:0000256" key="5">
    <source>
        <dbReference type="ARBA" id="ARBA00023284"/>
    </source>
</evidence>
<proteinExistence type="predicted"/>
<evidence type="ECO:0000259" key="6">
    <source>
        <dbReference type="PROSITE" id="PS51352"/>
    </source>
</evidence>
<sequence length="198" mass="20314">MSTAARWALVAVILVVAGAVAVWPRGAEPTAPPPPGPDLTAARAAAALTGCPTGAGVQSLVDAHAECLADGAQVVAGNVFGGRPVLVNVWATWCMPCRDELPLLAEYAAGPGAVEVVGIAVQSQDKDALDLLSVLGVRFPNLLDRDGQVQRGLRVPDALPASYLVAADGTATLITQPRLFRSVDDVRSAVDRHVGGGR</sequence>
<keyword evidence="3" id="KW-0735">Signal-anchor</keyword>
<dbReference type="CDD" id="cd02966">
    <property type="entry name" value="TlpA_like_family"/>
    <property type="match status" value="1"/>
</dbReference>
<dbReference type="SUPFAM" id="SSF52833">
    <property type="entry name" value="Thioredoxin-like"/>
    <property type="match status" value="1"/>
</dbReference>
<reference evidence="7 8" key="1">
    <citation type="submission" date="2018-10" db="EMBL/GenBank/DDBJ databases">
        <title>Genomic Encyclopedia of Archaeal and Bacterial Type Strains, Phase II (KMG-II): from individual species to whole genera.</title>
        <authorList>
            <person name="Goeker M."/>
        </authorList>
    </citation>
    <scope>NUCLEOTIDE SEQUENCE [LARGE SCALE GENOMIC DNA]</scope>
    <source>
        <strain evidence="7 8">DSM 45657</strain>
    </source>
</reference>
<protein>
    <submittedName>
        <fullName evidence="7">Thiol-disulfide isomerase/thioredoxin</fullName>
    </submittedName>
</protein>
<evidence type="ECO:0000313" key="8">
    <source>
        <dbReference type="Proteomes" id="UP000282454"/>
    </source>
</evidence>
<dbReference type="PANTHER" id="PTHR42852">
    <property type="entry name" value="THIOL:DISULFIDE INTERCHANGE PROTEIN DSBE"/>
    <property type="match status" value="1"/>
</dbReference>
<dbReference type="GO" id="GO:0017004">
    <property type="term" value="P:cytochrome complex assembly"/>
    <property type="evidence" value="ECO:0007669"/>
    <property type="project" value="UniProtKB-KW"/>
</dbReference>
<evidence type="ECO:0000256" key="1">
    <source>
        <dbReference type="ARBA" id="ARBA00004196"/>
    </source>
</evidence>
<comment type="subcellular location">
    <subcellularLocation>
        <location evidence="1">Cell envelope</location>
    </subcellularLocation>
</comment>
<evidence type="ECO:0000256" key="3">
    <source>
        <dbReference type="ARBA" id="ARBA00022968"/>
    </source>
</evidence>
<dbReference type="RefSeq" id="WP_121388908.1">
    <property type="nucleotide sequence ID" value="NZ_RCDD01000001.1"/>
</dbReference>
<dbReference type="GO" id="GO:0016853">
    <property type="term" value="F:isomerase activity"/>
    <property type="evidence" value="ECO:0007669"/>
    <property type="project" value="UniProtKB-KW"/>
</dbReference>
<keyword evidence="8" id="KW-1185">Reference proteome</keyword>
<evidence type="ECO:0000256" key="4">
    <source>
        <dbReference type="ARBA" id="ARBA00023157"/>
    </source>
</evidence>
<gene>
    <name evidence="7" type="ORF">CLV68_0392</name>
</gene>
<accession>A0A421B6P5</accession>
<dbReference type="PANTHER" id="PTHR42852:SF6">
    <property type="entry name" value="THIOL:DISULFIDE INTERCHANGE PROTEIN DSBE"/>
    <property type="match status" value="1"/>
</dbReference>
<organism evidence="7 8">
    <name type="scientific">Actinokineospora cianjurensis</name>
    <dbReference type="NCBI Taxonomy" id="585224"/>
    <lineage>
        <taxon>Bacteria</taxon>
        <taxon>Bacillati</taxon>
        <taxon>Actinomycetota</taxon>
        <taxon>Actinomycetes</taxon>
        <taxon>Pseudonocardiales</taxon>
        <taxon>Pseudonocardiaceae</taxon>
        <taxon>Actinokineospora</taxon>
    </lineage>
</organism>